<keyword evidence="2" id="KW-1185">Reference proteome</keyword>
<accession>A0ACC2V093</accession>
<organism evidence="1 2">
    <name type="scientific">Naganishia adeliensis</name>
    <dbReference type="NCBI Taxonomy" id="92952"/>
    <lineage>
        <taxon>Eukaryota</taxon>
        <taxon>Fungi</taxon>
        <taxon>Dikarya</taxon>
        <taxon>Basidiomycota</taxon>
        <taxon>Agaricomycotina</taxon>
        <taxon>Tremellomycetes</taxon>
        <taxon>Filobasidiales</taxon>
        <taxon>Filobasidiaceae</taxon>
        <taxon>Naganishia</taxon>
    </lineage>
</organism>
<dbReference type="EMBL" id="JASBWS010000174">
    <property type="protein sequence ID" value="KAJ9092414.1"/>
    <property type="molecule type" value="Genomic_DNA"/>
</dbReference>
<dbReference type="Proteomes" id="UP001230649">
    <property type="component" value="Unassembled WGS sequence"/>
</dbReference>
<protein>
    <submittedName>
        <fullName evidence="1">Uncharacterized protein</fullName>
    </submittedName>
</protein>
<evidence type="ECO:0000313" key="1">
    <source>
        <dbReference type="EMBL" id="KAJ9092414.1"/>
    </source>
</evidence>
<proteinExistence type="predicted"/>
<name>A0ACC2V093_9TREE</name>
<gene>
    <name evidence="1" type="ORF">QFC20_007369</name>
</gene>
<reference evidence="1" key="1">
    <citation type="submission" date="2023-04" db="EMBL/GenBank/DDBJ databases">
        <title>Draft Genome sequencing of Naganishia species isolated from polar environments using Oxford Nanopore Technology.</title>
        <authorList>
            <person name="Leo P."/>
            <person name="Venkateswaran K."/>
        </authorList>
    </citation>
    <scope>NUCLEOTIDE SEQUENCE</scope>
    <source>
        <strain evidence="1">MNA-CCFEE 5262</strain>
    </source>
</reference>
<evidence type="ECO:0000313" key="2">
    <source>
        <dbReference type="Proteomes" id="UP001230649"/>
    </source>
</evidence>
<sequence length="573" mass="61766">MSAFATSPHPISLDPMYGVNNDSSPTFDRQSRDSRHALSDDDGKKGGLGGNDVPVLASGEDFESSIDLEEKGTGAVVLPWRVKVPALVLVIFFTLGSNYTQSSLSPLKSTIRKQVPGVTNAKYGVIASSDQLINGILPIFSGIVIDYYGPSFGSLFSSSFILLGAVVRAIGGQRASFPIILGGQILFGIGSTTIETAQSKLYTHWYRGTAKGGRGWIGFVYGLDIAMGRVFNLSGNLSAIPITQSTGKWYWAFWVGAILCAVTLGINIAYVFIERSLPKEARIVTGLQVARRAHRQAVEPREKPVDGFEEGVGRPLTPFSKDHFKFVAISIKAIPAAFWFIAISQLLQAGVVGAYSSNLSETIEITRGTTKLTAGYTSSIGQIIPIVMTPIVGLCFDLFGRRMWFVSATAALWVIVFSLLAYTSVHPLVPVILGSVALSSNAIPFIASIPLLVPSQACIGTAFGLWKAFDSAGSTIVDIAVGAIQDRAPPGKSQYDNMFYFMIALKAVDVLYGFGYHIIDKRYFGSVLRLSEADRVKKEAHGTNVDRRQGLRPARRSWTILGLVVAVSLITTS</sequence>
<comment type="caution">
    <text evidence="1">The sequence shown here is derived from an EMBL/GenBank/DDBJ whole genome shotgun (WGS) entry which is preliminary data.</text>
</comment>